<dbReference type="RefSeq" id="WP_118765237.1">
    <property type="nucleotide sequence ID" value="NZ_CABJCF010000004.1"/>
</dbReference>
<dbReference type="PANTHER" id="PTHR30005:SF0">
    <property type="entry name" value="RETROGRADE REGULATION PROTEIN 2"/>
    <property type="match status" value="1"/>
</dbReference>
<dbReference type="EMBL" id="QRWX01000004">
    <property type="protein sequence ID" value="RGT54258.1"/>
    <property type="molecule type" value="Genomic_DNA"/>
</dbReference>
<reference evidence="3 4" key="1">
    <citation type="submission" date="2018-08" db="EMBL/GenBank/DDBJ databases">
        <title>A genome reference for cultivated species of the human gut microbiota.</title>
        <authorList>
            <person name="Zou Y."/>
            <person name="Xue W."/>
            <person name="Luo G."/>
        </authorList>
    </citation>
    <scope>NUCLEOTIDE SEQUENCE [LARGE SCALE GENOMIC DNA]</scope>
    <source>
        <strain evidence="3 4">AF18-46</strain>
    </source>
</reference>
<dbReference type="Gene3D" id="3.30.420.40">
    <property type="match status" value="1"/>
</dbReference>
<dbReference type="InterPro" id="IPR050273">
    <property type="entry name" value="GppA/Ppx_hydrolase"/>
</dbReference>
<evidence type="ECO:0000256" key="1">
    <source>
        <dbReference type="ARBA" id="ARBA00007125"/>
    </source>
</evidence>
<dbReference type="InterPro" id="IPR003695">
    <property type="entry name" value="Ppx_GppA_N"/>
</dbReference>
<dbReference type="Gene3D" id="3.30.420.150">
    <property type="entry name" value="Exopolyphosphatase. Domain 2"/>
    <property type="match status" value="1"/>
</dbReference>
<dbReference type="AlphaFoldDB" id="A0A412PBG8"/>
<dbReference type="Proteomes" id="UP000284731">
    <property type="component" value="Unassembled WGS sequence"/>
</dbReference>
<organism evidence="3 4">
    <name type="scientific">Solobacterium moorei</name>
    <dbReference type="NCBI Taxonomy" id="102148"/>
    <lineage>
        <taxon>Bacteria</taxon>
        <taxon>Bacillati</taxon>
        <taxon>Bacillota</taxon>
        <taxon>Erysipelotrichia</taxon>
        <taxon>Erysipelotrichales</taxon>
        <taxon>Erysipelotrichaceae</taxon>
        <taxon>Solobacterium</taxon>
    </lineage>
</organism>
<evidence type="ECO:0000313" key="4">
    <source>
        <dbReference type="Proteomes" id="UP000284731"/>
    </source>
</evidence>
<evidence type="ECO:0000313" key="3">
    <source>
        <dbReference type="EMBL" id="RGT54258.1"/>
    </source>
</evidence>
<dbReference type="Pfam" id="PF02541">
    <property type="entry name" value="Ppx-GppA"/>
    <property type="match status" value="1"/>
</dbReference>
<evidence type="ECO:0000259" key="2">
    <source>
        <dbReference type="Pfam" id="PF02541"/>
    </source>
</evidence>
<sequence length="293" mass="33008">MTQYAIADIGSNTIVLLVYEMVNHYPTPILHISTPTHLIDYVDGDRIMSKEGILKATEVLQSYADKLDEMHVQYRFADITEPCRIQNKEELVASLQATGWDIYPLSGNEEALYDFLGTKYSYPTLNKGIAFDVGGGSTELISFEYGQPIDAMSFPLGCVRLRHLSINTPECAKQILSARTQYPSLNTTCEELIGIGGTMRAAGKVYQALFQEELVIEVNKLQDVFDKLCMHDPIFEEAMKANVAPSRQPVFLPGLHMILEIARIYHAKRILISKTGIREGFLKIRLEEKKLEN</sequence>
<comment type="similarity">
    <text evidence="1">Belongs to the GppA/Ppx family.</text>
</comment>
<proteinExistence type="inferred from homology"/>
<feature type="domain" description="Ppx/GppA phosphatase N-terminal" evidence="2">
    <location>
        <begin position="18"/>
        <end position="282"/>
    </location>
</feature>
<comment type="caution">
    <text evidence="3">The sequence shown here is derived from an EMBL/GenBank/DDBJ whole genome shotgun (WGS) entry which is preliminary data.</text>
</comment>
<name>A0A412PBG8_9FIRM</name>
<dbReference type="CDD" id="cd24052">
    <property type="entry name" value="ASKHA_NBD_HpPPX-GppA-like"/>
    <property type="match status" value="1"/>
</dbReference>
<dbReference type="InterPro" id="IPR043129">
    <property type="entry name" value="ATPase_NBD"/>
</dbReference>
<dbReference type="PANTHER" id="PTHR30005">
    <property type="entry name" value="EXOPOLYPHOSPHATASE"/>
    <property type="match status" value="1"/>
</dbReference>
<protein>
    <recommendedName>
        <fullName evidence="2">Ppx/GppA phosphatase N-terminal domain-containing protein</fullName>
    </recommendedName>
</protein>
<dbReference type="GO" id="GO:0006357">
    <property type="term" value="P:regulation of transcription by RNA polymerase II"/>
    <property type="evidence" value="ECO:0007669"/>
    <property type="project" value="TreeGrafter"/>
</dbReference>
<accession>A0A412PBG8</accession>
<dbReference type="SUPFAM" id="SSF53067">
    <property type="entry name" value="Actin-like ATPase domain"/>
    <property type="match status" value="2"/>
</dbReference>
<gene>
    <name evidence="3" type="ORF">DWX20_08820</name>
</gene>